<dbReference type="InterPro" id="IPR014044">
    <property type="entry name" value="CAP_dom"/>
</dbReference>
<name>A0A7I7S7E1_9MYCO</name>
<comment type="caution">
    <text evidence="2">The sequence shown here is derived from an EMBL/GenBank/DDBJ whole genome shotgun (WGS) entry which is preliminary data.</text>
</comment>
<dbReference type="PANTHER" id="PTHR31157">
    <property type="entry name" value="SCP DOMAIN-CONTAINING PROTEIN"/>
    <property type="match status" value="1"/>
</dbReference>
<dbReference type="AlphaFoldDB" id="A0A7I7S7E1"/>
<organism evidence="2 3">
    <name type="scientific">Mycolicibacillus koreensis</name>
    <dbReference type="NCBI Taxonomy" id="1069220"/>
    <lineage>
        <taxon>Bacteria</taxon>
        <taxon>Bacillati</taxon>
        <taxon>Actinomycetota</taxon>
        <taxon>Actinomycetes</taxon>
        <taxon>Mycobacteriales</taxon>
        <taxon>Mycobacteriaceae</taxon>
        <taxon>Mycolicibacillus</taxon>
    </lineage>
</organism>
<dbReference type="SUPFAM" id="SSF55797">
    <property type="entry name" value="PR-1-like"/>
    <property type="match status" value="1"/>
</dbReference>
<accession>A0A7I7S7E1</accession>
<keyword evidence="3" id="KW-1185">Reference proteome</keyword>
<gene>
    <name evidence="2" type="ORF">B8W67_18855</name>
</gene>
<dbReference type="InterPro" id="IPR035940">
    <property type="entry name" value="CAP_sf"/>
</dbReference>
<dbReference type="Proteomes" id="UP000193577">
    <property type="component" value="Unassembled WGS sequence"/>
</dbReference>
<evidence type="ECO:0000259" key="1">
    <source>
        <dbReference type="Pfam" id="PF00188"/>
    </source>
</evidence>
<dbReference type="PANTHER" id="PTHR31157:SF1">
    <property type="entry name" value="SCP DOMAIN-CONTAINING PROTEIN"/>
    <property type="match status" value="1"/>
</dbReference>
<dbReference type="EMBL" id="NCXO01000067">
    <property type="protein sequence ID" value="OSC25740.1"/>
    <property type="molecule type" value="Genomic_DNA"/>
</dbReference>
<dbReference type="CDD" id="cd05379">
    <property type="entry name" value="CAP_bacterial"/>
    <property type="match status" value="1"/>
</dbReference>
<reference evidence="2 3" key="1">
    <citation type="submission" date="2017-04" db="EMBL/GenBank/DDBJ databases">
        <title>The new phylogeny of genus Mycobacterium.</title>
        <authorList>
            <person name="Tortoli E."/>
            <person name="Trovato A."/>
            <person name="Cirillo D.M."/>
        </authorList>
    </citation>
    <scope>NUCLEOTIDE SEQUENCE [LARGE SCALE GENOMIC DNA]</scope>
    <source>
        <strain evidence="2 3">KCTC 19819</strain>
    </source>
</reference>
<evidence type="ECO:0000313" key="2">
    <source>
        <dbReference type="EMBL" id="OSC25740.1"/>
    </source>
</evidence>
<sequence>MLSWRTVITLSAVVGLGLLAGAPAARGDNKRLNDGVVANVYTMQQQAGCTNDVRINPQLQLAAEWHTRDLMNNRNLDGDVGSDGSGPQERANAAGFHGQVAETVAIHPANAISGVDLINRWYHNPTDFAVMSNCANTQIGVWSENSMDRTVVVAVYGQPERDEVGEKDVAAPSPDASANLPIGPTPDYDGSDEIEFGVDWFAWILRGVYPPPSYPPQ</sequence>
<dbReference type="Pfam" id="PF00188">
    <property type="entry name" value="CAP"/>
    <property type="match status" value="1"/>
</dbReference>
<feature type="domain" description="SCP" evidence="1">
    <location>
        <begin position="51"/>
        <end position="155"/>
    </location>
</feature>
<evidence type="ECO:0000313" key="3">
    <source>
        <dbReference type="Proteomes" id="UP000193577"/>
    </source>
</evidence>
<protein>
    <recommendedName>
        <fullName evidence="1">SCP domain-containing protein</fullName>
    </recommendedName>
</protein>
<proteinExistence type="predicted"/>
<dbReference type="Gene3D" id="3.40.33.10">
    <property type="entry name" value="CAP"/>
    <property type="match status" value="1"/>
</dbReference>